<feature type="transmembrane region" description="Helical" evidence="5">
    <location>
        <begin position="407"/>
        <end position="429"/>
    </location>
</feature>
<comment type="subcellular location">
    <subcellularLocation>
        <location evidence="1">Membrane</location>
        <topology evidence="1">Multi-pass membrane protein</topology>
    </subcellularLocation>
</comment>
<feature type="transmembrane region" description="Helical" evidence="5">
    <location>
        <begin position="63"/>
        <end position="83"/>
    </location>
</feature>
<evidence type="ECO:0000256" key="1">
    <source>
        <dbReference type="ARBA" id="ARBA00004141"/>
    </source>
</evidence>
<feature type="transmembrane region" description="Helical" evidence="5">
    <location>
        <begin position="212"/>
        <end position="229"/>
    </location>
</feature>
<dbReference type="InterPro" id="IPR020846">
    <property type="entry name" value="MFS_dom"/>
</dbReference>
<dbReference type="GO" id="GO:0022857">
    <property type="term" value="F:transmembrane transporter activity"/>
    <property type="evidence" value="ECO:0007669"/>
    <property type="project" value="InterPro"/>
</dbReference>
<dbReference type="AlphaFoldDB" id="A0A5R9J8K3"/>
<dbReference type="OrthoDB" id="9812221at2"/>
<keyword evidence="4 5" id="KW-0472">Membrane</keyword>
<feature type="transmembrane region" description="Helical" evidence="5">
    <location>
        <begin position="180"/>
        <end position="200"/>
    </location>
</feature>
<keyword evidence="8" id="KW-1185">Reference proteome</keyword>
<dbReference type="Gene3D" id="1.20.1250.20">
    <property type="entry name" value="MFS general substrate transporter like domains"/>
    <property type="match status" value="1"/>
</dbReference>
<dbReference type="SUPFAM" id="SSF103473">
    <property type="entry name" value="MFS general substrate transporter"/>
    <property type="match status" value="1"/>
</dbReference>
<gene>
    <name evidence="7" type="ORF">FE263_11870</name>
</gene>
<protein>
    <submittedName>
        <fullName evidence="7">MFS transporter</fullName>
    </submittedName>
</protein>
<dbReference type="PANTHER" id="PTHR42718">
    <property type="entry name" value="MAJOR FACILITATOR SUPERFAMILY MULTIDRUG TRANSPORTER MFSC"/>
    <property type="match status" value="1"/>
</dbReference>
<dbReference type="CDD" id="cd17321">
    <property type="entry name" value="MFS_MMR_MDR_like"/>
    <property type="match status" value="1"/>
</dbReference>
<dbReference type="FunFam" id="1.20.1720.10:FF:000011">
    <property type="entry name" value="Transporter, major facilitator family"/>
    <property type="match status" value="1"/>
</dbReference>
<feature type="transmembrane region" description="Helical" evidence="5">
    <location>
        <begin position="24"/>
        <end position="43"/>
    </location>
</feature>
<dbReference type="Pfam" id="PF07690">
    <property type="entry name" value="MFS_1"/>
    <property type="match status" value="1"/>
</dbReference>
<comment type="caution">
    <text evidence="7">The sequence shown here is derived from an EMBL/GenBank/DDBJ whole genome shotgun (WGS) entry which is preliminary data.</text>
</comment>
<dbReference type="Proteomes" id="UP000305654">
    <property type="component" value="Unassembled WGS sequence"/>
</dbReference>
<dbReference type="FunFam" id="1.20.1250.20:FF:000168">
    <property type="entry name" value="Transporter, major facilitator family"/>
    <property type="match status" value="1"/>
</dbReference>
<dbReference type="PANTHER" id="PTHR42718:SF49">
    <property type="entry name" value="EXPORT PROTEIN"/>
    <property type="match status" value="1"/>
</dbReference>
<dbReference type="PRINTS" id="PR01036">
    <property type="entry name" value="TCRTETB"/>
</dbReference>
<dbReference type="Gene3D" id="1.20.1720.10">
    <property type="entry name" value="Multidrug resistance protein D"/>
    <property type="match status" value="1"/>
</dbReference>
<feature type="transmembrane region" description="Helical" evidence="5">
    <location>
        <begin position="314"/>
        <end position="334"/>
    </location>
</feature>
<feature type="transmembrane region" description="Helical" evidence="5">
    <location>
        <begin position="341"/>
        <end position="363"/>
    </location>
</feature>
<evidence type="ECO:0000256" key="5">
    <source>
        <dbReference type="SAM" id="Phobius"/>
    </source>
</evidence>
<feature type="transmembrane region" description="Helical" evidence="5">
    <location>
        <begin position="276"/>
        <end position="302"/>
    </location>
</feature>
<evidence type="ECO:0000256" key="3">
    <source>
        <dbReference type="ARBA" id="ARBA00022989"/>
    </source>
</evidence>
<feature type="transmembrane region" description="Helical" evidence="5">
    <location>
        <begin position="121"/>
        <end position="142"/>
    </location>
</feature>
<dbReference type="PROSITE" id="PS50850">
    <property type="entry name" value="MFS"/>
    <property type="match status" value="1"/>
</dbReference>
<dbReference type="EMBL" id="VCDI01000003">
    <property type="protein sequence ID" value="TLU72877.1"/>
    <property type="molecule type" value="Genomic_DNA"/>
</dbReference>
<name>A0A5R9J8K3_9PROT</name>
<accession>A0A5R9J8K3</accession>
<keyword evidence="2 5" id="KW-0812">Transmembrane</keyword>
<evidence type="ECO:0000256" key="4">
    <source>
        <dbReference type="ARBA" id="ARBA00023136"/>
    </source>
</evidence>
<proteinExistence type="predicted"/>
<reference evidence="7 8" key="1">
    <citation type="submission" date="2019-05" db="EMBL/GenBank/DDBJ databases">
        <authorList>
            <person name="Pankratov T."/>
            <person name="Grouzdev D."/>
        </authorList>
    </citation>
    <scope>NUCLEOTIDE SEQUENCE [LARGE SCALE GENOMIC DNA]</scope>
    <source>
        <strain evidence="7 8">KEBCLARHB70R</strain>
    </source>
</reference>
<evidence type="ECO:0000259" key="6">
    <source>
        <dbReference type="PROSITE" id="PS50850"/>
    </source>
</evidence>
<evidence type="ECO:0000313" key="7">
    <source>
        <dbReference type="EMBL" id="TLU72877.1"/>
    </source>
</evidence>
<evidence type="ECO:0000256" key="2">
    <source>
        <dbReference type="ARBA" id="ARBA00022692"/>
    </source>
</evidence>
<sequence>MLPAVSRAPESRAGEDGLGQPRRAWAMLAVGLAVAMAVLDGTISNVALPTIASDLHASPAASIWVVNAYQLAITVSLLPVASFGEISGYQRVYRAGLVLFVLASLACALSASLPLLVAARILQGFGAAGIMSVNGALIRFIFPHRMLGRAIGYNAMVVAVASAAGPTATAAIFAVGSWPWLFAINVPIGVLSLAVAWRSLPVTPRADRRFDAISALLSAAAFGLLIAAIDGVGHAARAVAVLGMLAASMGCGTVLVRRQIARPAPLLPVDLLRIPIFALSIATSIASFAAQMLAFVSLPFYIQDTIGRSAVQTGLLLTPWPLTLAVVAPIAGRLSERYPAGLLGGIGLLALAGGLLLLAGLPAHPGDLALVWRLALCGAGFGLFQAPNNRTLLQSAPRSRAGGASGMLATARLLGQTSGAALVAMIFALSPGAGTRISVEVAAAFALVAALVSILRIGVGSSSTN</sequence>
<feature type="transmembrane region" description="Helical" evidence="5">
    <location>
        <begin position="441"/>
        <end position="459"/>
    </location>
</feature>
<keyword evidence="3 5" id="KW-1133">Transmembrane helix</keyword>
<dbReference type="InterPro" id="IPR011701">
    <property type="entry name" value="MFS"/>
</dbReference>
<dbReference type="InterPro" id="IPR036259">
    <property type="entry name" value="MFS_trans_sf"/>
</dbReference>
<feature type="transmembrane region" description="Helical" evidence="5">
    <location>
        <begin position="154"/>
        <end position="174"/>
    </location>
</feature>
<evidence type="ECO:0000313" key="8">
    <source>
        <dbReference type="Proteomes" id="UP000305654"/>
    </source>
</evidence>
<dbReference type="GO" id="GO:0016020">
    <property type="term" value="C:membrane"/>
    <property type="evidence" value="ECO:0007669"/>
    <property type="project" value="UniProtKB-SubCell"/>
</dbReference>
<feature type="transmembrane region" description="Helical" evidence="5">
    <location>
        <begin position="95"/>
        <end position="115"/>
    </location>
</feature>
<organism evidence="7 8">
    <name type="scientific">Lichenicoccus roseus</name>
    <dbReference type="NCBI Taxonomy" id="2683649"/>
    <lineage>
        <taxon>Bacteria</taxon>
        <taxon>Pseudomonadati</taxon>
        <taxon>Pseudomonadota</taxon>
        <taxon>Alphaproteobacteria</taxon>
        <taxon>Acetobacterales</taxon>
        <taxon>Acetobacteraceae</taxon>
        <taxon>Lichenicoccus</taxon>
    </lineage>
</organism>
<feature type="domain" description="Major facilitator superfamily (MFS) profile" evidence="6">
    <location>
        <begin position="26"/>
        <end position="461"/>
    </location>
</feature>
<feature type="transmembrane region" description="Helical" evidence="5">
    <location>
        <begin position="235"/>
        <end position="256"/>
    </location>
</feature>